<reference evidence="1" key="1">
    <citation type="submission" date="2018-05" db="EMBL/GenBank/DDBJ databases">
        <title>Effector identification in a new, highly contiguous assembly of the strawberry crown rot pathogen Phytophthora cactorum.</title>
        <authorList>
            <person name="Armitage A.D."/>
            <person name="Nellist C.F."/>
            <person name="Bates H."/>
            <person name="Vickerstaff R.J."/>
            <person name="Harrison R.J."/>
        </authorList>
    </citation>
    <scope>NUCLEOTIDE SEQUENCE</scope>
    <source>
        <strain evidence="1">P421</strain>
    </source>
</reference>
<accession>A0A8T1IKR1</accession>
<comment type="caution">
    <text evidence="1">The sequence shown here is derived from an EMBL/GenBank/DDBJ whole genome shotgun (WGS) entry which is preliminary data.</text>
</comment>
<sequence>MTRVWATANMKAFLLAFLSRTVCKLPAVNLQVTLEPGPSLARGLANGDIRAHAAAVLHDIDDPIGDAVVGGAPLVCGREAAQEYRVLIT</sequence>
<protein>
    <submittedName>
        <fullName evidence="1">Uncharacterized protein</fullName>
    </submittedName>
</protein>
<evidence type="ECO:0000313" key="2">
    <source>
        <dbReference type="Proteomes" id="UP000760860"/>
    </source>
</evidence>
<proteinExistence type="predicted"/>
<gene>
    <name evidence="1" type="ORF">PC129_g4241</name>
</gene>
<evidence type="ECO:0000313" key="1">
    <source>
        <dbReference type="EMBL" id="KAG3225147.1"/>
    </source>
</evidence>
<name>A0A8T1IKR1_9STRA</name>
<dbReference type="AlphaFoldDB" id="A0A8T1IKR1"/>
<dbReference type="EMBL" id="RCMV01000092">
    <property type="protein sequence ID" value="KAG3225147.1"/>
    <property type="molecule type" value="Genomic_DNA"/>
</dbReference>
<dbReference type="Proteomes" id="UP000760860">
    <property type="component" value="Unassembled WGS sequence"/>
</dbReference>
<organism evidence="1 2">
    <name type="scientific">Phytophthora cactorum</name>
    <dbReference type="NCBI Taxonomy" id="29920"/>
    <lineage>
        <taxon>Eukaryota</taxon>
        <taxon>Sar</taxon>
        <taxon>Stramenopiles</taxon>
        <taxon>Oomycota</taxon>
        <taxon>Peronosporomycetes</taxon>
        <taxon>Peronosporales</taxon>
        <taxon>Peronosporaceae</taxon>
        <taxon>Phytophthora</taxon>
    </lineage>
</organism>